<name>A0A1S6HYG2_9GAMM</name>
<dbReference type="KEGG" id="spsw:Sps_05554"/>
<reference evidence="2 3" key="1">
    <citation type="submission" date="2016-03" db="EMBL/GenBank/DDBJ databases">
        <title>Complete genome sequence of Shewanella psychrophila WP2, a deep sea bacterium isolated from west Pacific sediment.</title>
        <authorList>
            <person name="Xu G."/>
            <person name="Jian H."/>
        </authorList>
    </citation>
    <scope>NUCLEOTIDE SEQUENCE [LARGE SCALE GENOMIC DNA]</scope>
    <source>
        <strain evidence="2 3">WP2</strain>
    </source>
</reference>
<sequence length="316" mass="35449">MTWESMNKSKFKGRKISLVTGDTSGSRTNLSLASSVVNVSHKNLVEIGVVSEQQLLLLKRVIERRILDCILASDYINACVVFGISLTKSDLKIFLKISADIFRHSQKYQMHELLSEVNAGLTPKFNLGHIEMLAKLVHQSFESWLLKKNDNHDEGLLGEYQALVILKSQLETKVKFWRGLVVNDVNKAYLEAHVSEACNGLEQCELKLSRLEPSVQALKVYRKQVVDTLLFNLNELILHGVSSQSFSSCLASISSDLPELTGVLNMINDLALGHETDHTSLGHWLINANSMPSNTLFEVERAKSYLISPLWKQVSQ</sequence>
<feature type="domain" description="Antiactivator protein ExsD N-terminal" evidence="1">
    <location>
        <begin position="45"/>
        <end position="101"/>
    </location>
</feature>
<gene>
    <name evidence="2" type="ORF">Sps_05554</name>
</gene>
<dbReference type="STRING" id="225848.Sps_05554"/>
<dbReference type="InterPro" id="IPR043101">
    <property type="entry name" value="ExsD_dom1"/>
</dbReference>
<dbReference type="EMBL" id="CP014782">
    <property type="protein sequence ID" value="AQS40617.1"/>
    <property type="molecule type" value="Genomic_DNA"/>
</dbReference>
<evidence type="ECO:0000259" key="1">
    <source>
        <dbReference type="Pfam" id="PF16806"/>
    </source>
</evidence>
<dbReference type="Gene3D" id="1.10.8.520">
    <property type="entry name" value="ExsD N-terminal domain-like"/>
    <property type="match status" value="1"/>
</dbReference>
<protein>
    <recommendedName>
        <fullName evidence="1">Antiactivator protein ExsD N-terminal domain-containing protein</fullName>
    </recommendedName>
</protein>
<dbReference type="Proteomes" id="UP000189545">
    <property type="component" value="Chromosome"/>
</dbReference>
<dbReference type="AlphaFoldDB" id="A0A1S6HYG2"/>
<dbReference type="InterPro" id="IPR031835">
    <property type="entry name" value="ExsD_N"/>
</dbReference>
<organism evidence="2 3">
    <name type="scientific">Shewanella psychrophila</name>
    <dbReference type="NCBI Taxonomy" id="225848"/>
    <lineage>
        <taxon>Bacteria</taxon>
        <taxon>Pseudomonadati</taxon>
        <taxon>Pseudomonadota</taxon>
        <taxon>Gammaproteobacteria</taxon>
        <taxon>Alteromonadales</taxon>
        <taxon>Shewanellaceae</taxon>
        <taxon>Shewanella</taxon>
    </lineage>
</organism>
<evidence type="ECO:0000313" key="3">
    <source>
        <dbReference type="Proteomes" id="UP000189545"/>
    </source>
</evidence>
<proteinExistence type="predicted"/>
<accession>A0A1S6HYG2</accession>
<dbReference type="Pfam" id="PF16806">
    <property type="entry name" value="ExsD"/>
    <property type="match status" value="1"/>
</dbReference>
<keyword evidence="3" id="KW-1185">Reference proteome</keyword>
<dbReference type="OrthoDB" id="9893370at2"/>
<evidence type="ECO:0000313" key="2">
    <source>
        <dbReference type="EMBL" id="AQS40617.1"/>
    </source>
</evidence>